<proteinExistence type="predicted"/>
<gene>
    <name evidence="2" type="ORF">ACFOLC_05445</name>
</gene>
<dbReference type="EMBL" id="JBHRXK010000002">
    <property type="protein sequence ID" value="MFC3550455.1"/>
    <property type="molecule type" value="Genomic_DNA"/>
</dbReference>
<evidence type="ECO:0008006" key="4">
    <source>
        <dbReference type="Google" id="ProtNLM"/>
    </source>
</evidence>
<organism evidence="2 3">
    <name type="scientific">Lysobacter cavernae</name>
    <dbReference type="NCBI Taxonomy" id="1685901"/>
    <lineage>
        <taxon>Bacteria</taxon>
        <taxon>Pseudomonadati</taxon>
        <taxon>Pseudomonadota</taxon>
        <taxon>Gammaproteobacteria</taxon>
        <taxon>Lysobacterales</taxon>
        <taxon>Lysobacteraceae</taxon>
        <taxon>Lysobacter</taxon>
    </lineage>
</organism>
<keyword evidence="3" id="KW-1185">Reference proteome</keyword>
<comment type="caution">
    <text evidence="2">The sequence shown here is derived from an EMBL/GenBank/DDBJ whole genome shotgun (WGS) entry which is preliminary data.</text>
</comment>
<sequence length="313" mass="34690">MADETDLDATAPKRRRATRADNVTSTVAKKSGRKSLQSHGKNSKVYVPVILKLFQDRWRPGASTVVFSLDDVRTAVEAVRAVSDNPDAISSRNPADVIYRMRSRTKLPDEILAKGFHVLRAVGRGRYQFEKASSGIMEVPVCELTLAIDQTPMPVRRLLPETMAEMDEQALLSVVGYCQLLDHFTGMKVYRLRSHVRKSVPGIGQAELDAIDVGIASGDDDVPVVFPIEAKAVSDELNRAQVFNMIQYAAHYFPGLKVRPLALKVDYQSAVHLVEFNIASRPGELRIVRSASYVINTSEAQIAMIRTTNVPKQ</sequence>
<protein>
    <recommendedName>
        <fullName evidence="4">Endonuclease</fullName>
    </recommendedName>
</protein>
<dbReference type="Proteomes" id="UP001595740">
    <property type="component" value="Unassembled WGS sequence"/>
</dbReference>
<evidence type="ECO:0000313" key="3">
    <source>
        <dbReference type="Proteomes" id="UP001595740"/>
    </source>
</evidence>
<name>A0ABV7RLP9_9GAMM</name>
<feature type="region of interest" description="Disordered" evidence="1">
    <location>
        <begin position="1"/>
        <end position="39"/>
    </location>
</feature>
<feature type="compositionally biased region" description="Polar residues" evidence="1">
    <location>
        <begin position="21"/>
        <end position="39"/>
    </location>
</feature>
<evidence type="ECO:0000256" key="1">
    <source>
        <dbReference type="SAM" id="MobiDB-lite"/>
    </source>
</evidence>
<dbReference type="RefSeq" id="WP_386758217.1">
    <property type="nucleotide sequence ID" value="NZ_JBHRXK010000002.1"/>
</dbReference>
<reference evidence="3" key="1">
    <citation type="journal article" date="2019" name="Int. J. Syst. Evol. Microbiol.">
        <title>The Global Catalogue of Microorganisms (GCM) 10K type strain sequencing project: providing services to taxonomists for standard genome sequencing and annotation.</title>
        <authorList>
            <consortium name="The Broad Institute Genomics Platform"/>
            <consortium name="The Broad Institute Genome Sequencing Center for Infectious Disease"/>
            <person name="Wu L."/>
            <person name="Ma J."/>
        </authorList>
    </citation>
    <scope>NUCLEOTIDE SEQUENCE [LARGE SCALE GENOMIC DNA]</scope>
    <source>
        <strain evidence="3">KCTC 42875</strain>
    </source>
</reference>
<evidence type="ECO:0000313" key="2">
    <source>
        <dbReference type="EMBL" id="MFC3550455.1"/>
    </source>
</evidence>
<accession>A0ABV7RLP9</accession>